<dbReference type="GO" id="GO:0003677">
    <property type="term" value="F:DNA binding"/>
    <property type="evidence" value="ECO:0007669"/>
    <property type="project" value="UniProtKB-KW"/>
</dbReference>
<dbReference type="PROSITE" id="PS50110">
    <property type="entry name" value="RESPONSE_REGULATORY"/>
    <property type="match status" value="1"/>
</dbReference>
<evidence type="ECO:0000256" key="1">
    <source>
        <dbReference type="ARBA" id="ARBA00022553"/>
    </source>
</evidence>
<evidence type="ECO:0000256" key="2">
    <source>
        <dbReference type="ARBA" id="ARBA00023125"/>
    </source>
</evidence>
<accession>A0ABS4PKE1</accession>
<feature type="region of interest" description="Disordered" evidence="4">
    <location>
        <begin position="1"/>
        <end position="23"/>
    </location>
</feature>
<dbReference type="Proteomes" id="UP000741013">
    <property type="component" value="Unassembled WGS sequence"/>
</dbReference>
<dbReference type="EMBL" id="JAGGMS010000001">
    <property type="protein sequence ID" value="MBP2179899.1"/>
    <property type="molecule type" value="Genomic_DNA"/>
</dbReference>
<name>A0ABS4PKE1_9PSEU</name>
<dbReference type="PROSITE" id="PS00622">
    <property type="entry name" value="HTH_LUXR_1"/>
    <property type="match status" value="1"/>
</dbReference>
<dbReference type="SUPFAM" id="SSF46894">
    <property type="entry name" value="C-terminal effector domain of the bipartite response regulators"/>
    <property type="match status" value="1"/>
</dbReference>
<evidence type="ECO:0000313" key="8">
    <source>
        <dbReference type="Proteomes" id="UP000741013"/>
    </source>
</evidence>
<dbReference type="CDD" id="cd06170">
    <property type="entry name" value="LuxR_C_like"/>
    <property type="match status" value="1"/>
</dbReference>
<dbReference type="InterPro" id="IPR016032">
    <property type="entry name" value="Sig_transdc_resp-reg_C-effctor"/>
</dbReference>
<evidence type="ECO:0000256" key="3">
    <source>
        <dbReference type="PROSITE-ProRule" id="PRU00169"/>
    </source>
</evidence>
<proteinExistence type="predicted"/>
<organism evidence="7 8">
    <name type="scientific">Amycolatopsis magusensis</name>
    <dbReference type="NCBI Taxonomy" id="882444"/>
    <lineage>
        <taxon>Bacteria</taxon>
        <taxon>Bacillati</taxon>
        <taxon>Actinomycetota</taxon>
        <taxon>Actinomycetes</taxon>
        <taxon>Pseudonocardiales</taxon>
        <taxon>Pseudonocardiaceae</taxon>
        <taxon>Amycolatopsis</taxon>
    </lineage>
</organism>
<dbReference type="InterPro" id="IPR011006">
    <property type="entry name" value="CheY-like_superfamily"/>
</dbReference>
<dbReference type="Pfam" id="PF00196">
    <property type="entry name" value="GerE"/>
    <property type="match status" value="1"/>
</dbReference>
<keyword evidence="8" id="KW-1185">Reference proteome</keyword>
<dbReference type="PRINTS" id="PR00038">
    <property type="entry name" value="HTHLUXR"/>
</dbReference>
<gene>
    <name evidence="7" type="ORF">JOM49_001425</name>
</gene>
<dbReference type="CDD" id="cd17535">
    <property type="entry name" value="REC_NarL-like"/>
    <property type="match status" value="1"/>
</dbReference>
<feature type="domain" description="Response regulatory" evidence="6">
    <location>
        <begin position="30"/>
        <end position="146"/>
    </location>
</feature>
<dbReference type="PROSITE" id="PS50043">
    <property type="entry name" value="HTH_LUXR_2"/>
    <property type="match status" value="1"/>
</dbReference>
<comment type="caution">
    <text evidence="7">The sequence shown here is derived from an EMBL/GenBank/DDBJ whole genome shotgun (WGS) entry which is preliminary data.</text>
</comment>
<evidence type="ECO:0000259" key="5">
    <source>
        <dbReference type="PROSITE" id="PS50043"/>
    </source>
</evidence>
<keyword evidence="1 3" id="KW-0597">Phosphoprotein</keyword>
<dbReference type="InterPro" id="IPR000792">
    <property type="entry name" value="Tscrpt_reg_LuxR_C"/>
</dbReference>
<dbReference type="InterPro" id="IPR039420">
    <property type="entry name" value="WalR-like"/>
</dbReference>
<evidence type="ECO:0000256" key="4">
    <source>
        <dbReference type="SAM" id="MobiDB-lite"/>
    </source>
</evidence>
<dbReference type="SMART" id="SM00421">
    <property type="entry name" value="HTH_LUXR"/>
    <property type="match status" value="1"/>
</dbReference>
<feature type="domain" description="HTH luxR-type" evidence="5">
    <location>
        <begin position="176"/>
        <end position="241"/>
    </location>
</feature>
<dbReference type="InterPro" id="IPR058245">
    <property type="entry name" value="NreC/VraR/RcsB-like_REC"/>
</dbReference>
<protein>
    <submittedName>
        <fullName evidence="7">DNA-binding NarL/FixJ family response regulator</fullName>
    </submittedName>
</protein>
<evidence type="ECO:0000313" key="7">
    <source>
        <dbReference type="EMBL" id="MBP2179899.1"/>
    </source>
</evidence>
<sequence length="261" mass="28306">MTRSTDPGRAHPPGASAPPIPPVTGGRGFTVAAVEAVPIFRDGLSALIQRSHGMTWVGHAANHHTALQLCEQLKPEMILLDSGLDPNCHLTRLLTAAEHPPIVVVLIREATRTSRYLTSAIGAGARAAVPRSAEPRRVIEAMRRAHMETRYLDPALATLAVRPKRQPAADGRPATGPRAQMPLSRREYQVLQLIAEGMENSAIAKVLYLSVETVRTHVKSILRKLAARDRTHAVTTAFRSGILITHPDDCAQLPESAEPQK</sequence>
<dbReference type="InterPro" id="IPR001789">
    <property type="entry name" value="Sig_transdc_resp-reg_receiver"/>
</dbReference>
<dbReference type="RefSeq" id="WP_209663550.1">
    <property type="nucleotide sequence ID" value="NZ_JAGGMS010000001.1"/>
</dbReference>
<dbReference type="PANTHER" id="PTHR43214">
    <property type="entry name" value="TWO-COMPONENT RESPONSE REGULATOR"/>
    <property type="match status" value="1"/>
</dbReference>
<dbReference type="Gene3D" id="3.40.50.2300">
    <property type="match status" value="1"/>
</dbReference>
<evidence type="ECO:0000259" key="6">
    <source>
        <dbReference type="PROSITE" id="PS50110"/>
    </source>
</evidence>
<feature type="modified residue" description="4-aspartylphosphate" evidence="3">
    <location>
        <position position="81"/>
    </location>
</feature>
<reference evidence="7 8" key="1">
    <citation type="submission" date="2021-03" db="EMBL/GenBank/DDBJ databases">
        <title>Sequencing the genomes of 1000 actinobacteria strains.</title>
        <authorList>
            <person name="Klenk H.-P."/>
        </authorList>
    </citation>
    <scope>NUCLEOTIDE SEQUENCE [LARGE SCALE GENOMIC DNA]</scope>
    <source>
        <strain evidence="7 8">DSM 45510</strain>
    </source>
</reference>
<dbReference type="SUPFAM" id="SSF52172">
    <property type="entry name" value="CheY-like"/>
    <property type="match status" value="1"/>
</dbReference>
<keyword evidence="2 7" id="KW-0238">DNA-binding</keyword>